<dbReference type="AlphaFoldDB" id="A0A1N7NQJ2"/>
<dbReference type="Proteomes" id="UP000186026">
    <property type="component" value="Unassembled WGS sequence"/>
</dbReference>
<name>A0A1N7NQJ2_9BACT</name>
<proteinExistence type="predicted"/>
<evidence type="ECO:0000313" key="2">
    <source>
        <dbReference type="EMBL" id="SIT00616.1"/>
    </source>
</evidence>
<keyword evidence="3" id="KW-1185">Reference proteome</keyword>
<feature type="signal peptide" evidence="1">
    <location>
        <begin position="1"/>
        <end position="21"/>
    </location>
</feature>
<accession>A0A1N7NQJ2</accession>
<gene>
    <name evidence="2" type="ORF">SAMN05421761_11168</name>
</gene>
<keyword evidence="1" id="KW-0732">Signal</keyword>
<feature type="chain" id="PRO_5013247189" description="DUF4168 domain-containing protein" evidence="1">
    <location>
        <begin position="22"/>
        <end position="173"/>
    </location>
</feature>
<sequence length="173" mass="19597">MKRVFVLAFLMLGLMSVQVNAQDESEEVTEEEMMKFASMEAQFAKFIAKKQAEMEDMIKTNEVIEGGGARYNEIKAAWGNEEKMAEIEVTEEEKAEYQRIQDFIASIGDDARQYKTDLIMDQEVLGAATYNKVNKAMKEDPEVKEKVDSLIAELKAKADEETVTEEDETTATV</sequence>
<dbReference type="EMBL" id="FTOP01000011">
    <property type="protein sequence ID" value="SIT00616.1"/>
    <property type="molecule type" value="Genomic_DNA"/>
</dbReference>
<dbReference type="RefSeq" id="WP_076502011.1">
    <property type="nucleotide sequence ID" value="NZ_FTOP01000011.1"/>
</dbReference>
<protein>
    <recommendedName>
        <fullName evidence="4">DUF4168 domain-containing protein</fullName>
    </recommendedName>
</protein>
<dbReference type="STRING" id="529505.SAMN05421761_11168"/>
<dbReference type="OrthoDB" id="825862at2"/>
<evidence type="ECO:0000256" key="1">
    <source>
        <dbReference type="SAM" id="SignalP"/>
    </source>
</evidence>
<evidence type="ECO:0000313" key="3">
    <source>
        <dbReference type="Proteomes" id="UP000186026"/>
    </source>
</evidence>
<reference evidence="3" key="1">
    <citation type="submission" date="2017-01" db="EMBL/GenBank/DDBJ databases">
        <authorList>
            <person name="Varghese N."/>
            <person name="Submissions S."/>
        </authorList>
    </citation>
    <scope>NUCLEOTIDE SEQUENCE [LARGE SCALE GENOMIC DNA]</scope>
    <source>
        <strain evidence="3">DSM 46698</strain>
    </source>
</reference>
<organism evidence="2 3">
    <name type="scientific">Belliella pelovolcani</name>
    <dbReference type="NCBI Taxonomy" id="529505"/>
    <lineage>
        <taxon>Bacteria</taxon>
        <taxon>Pseudomonadati</taxon>
        <taxon>Bacteroidota</taxon>
        <taxon>Cytophagia</taxon>
        <taxon>Cytophagales</taxon>
        <taxon>Cyclobacteriaceae</taxon>
        <taxon>Belliella</taxon>
    </lineage>
</organism>
<evidence type="ECO:0008006" key="4">
    <source>
        <dbReference type="Google" id="ProtNLM"/>
    </source>
</evidence>